<dbReference type="Proteomes" id="UP000030460">
    <property type="component" value="Unassembled WGS sequence"/>
</dbReference>
<dbReference type="InterPro" id="IPR050900">
    <property type="entry name" value="Transposase_IS3/IS150/IS904"/>
</dbReference>
<dbReference type="SUPFAM" id="SSF46689">
    <property type="entry name" value="Homeodomain-like"/>
    <property type="match status" value="1"/>
</dbReference>
<evidence type="ECO:0000259" key="1">
    <source>
        <dbReference type="PROSITE" id="PS50994"/>
    </source>
</evidence>
<dbReference type="InterPro" id="IPR002514">
    <property type="entry name" value="Transposase_8"/>
</dbReference>
<dbReference type="InterPro" id="IPR036397">
    <property type="entry name" value="RNaseH_sf"/>
</dbReference>
<gene>
    <name evidence="2" type="ORF">NH14_027995</name>
    <name evidence="3" type="ORF">NH14_030485</name>
</gene>
<dbReference type="Pfam" id="PF13333">
    <property type="entry name" value="rve_2"/>
    <property type="match status" value="1"/>
</dbReference>
<dbReference type="EMBL" id="JTDB02000011">
    <property type="protein sequence ID" value="NLP64913.1"/>
    <property type="molecule type" value="Genomic_DNA"/>
</dbReference>
<dbReference type="OrthoDB" id="5365969at2"/>
<dbReference type="GO" id="GO:0006313">
    <property type="term" value="P:DNA transposition"/>
    <property type="evidence" value="ECO:0007669"/>
    <property type="project" value="InterPro"/>
</dbReference>
<dbReference type="GO" id="GO:0003677">
    <property type="term" value="F:DNA binding"/>
    <property type="evidence" value="ECO:0007669"/>
    <property type="project" value="InterPro"/>
</dbReference>
<evidence type="ECO:0000313" key="3">
    <source>
        <dbReference type="EMBL" id="NLP65389.1"/>
    </source>
</evidence>
<dbReference type="EMBL" id="JTDB02000014">
    <property type="protein sequence ID" value="NLP65389.1"/>
    <property type="molecule type" value="Genomic_DNA"/>
</dbReference>
<dbReference type="SUPFAM" id="SSF53098">
    <property type="entry name" value="Ribonuclease H-like"/>
    <property type="match status" value="1"/>
</dbReference>
<reference evidence="3" key="1">
    <citation type="journal article" date="2015" name="Genome Announc.">
        <title>Draft Genome Sequence of the Polyhydroxyalkanoate-Producing Bacterium Burkholderia sacchari LMG 19450 Isolated from Brazilian Sugarcane Plantation Soil.</title>
        <authorList>
            <person name="Alexandrino P.M."/>
            <person name="Mendonca T.T."/>
            <person name="Guaman Bautista L.P."/>
            <person name="Cherix J."/>
            <person name="Lozano-Sakalauskas G.C."/>
            <person name="Fujita A."/>
            <person name="Ramos Filho E."/>
            <person name="Long P."/>
            <person name="Padilla G."/>
            <person name="Taciro M.K."/>
            <person name="Gomez J.G."/>
            <person name="Silva L.F."/>
        </authorList>
    </citation>
    <scope>NUCLEOTIDE SEQUENCE</scope>
    <source>
        <strain evidence="3">LMG 19450</strain>
    </source>
</reference>
<protein>
    <submittedName>
        <fullName evidence="3">IS3 family transposase</fullName>
    </submittedName>
</protein>
<keyword evidence="4" id="KW-1185">Reference proteome</keyword>
<dbReference type="PANTHER" id="PTHR46889">
    <property type="entry name" value="TRANSPOSASE INSF FOR INSERTION SEQUENCE IS3B-RELATED"/>
    <property type="match status" value="1"/>
</dbReference>
<evidence type="ECO:0000313" key="2">
    <source>
        <dbReference type="EMBL" id="NLP64913.1"/>
    </source>
</evidence>
<organism evidence="3 4">
    <name type="scientific">Paraburkholderia sacchari</name>
    <dbReference type="NCBI Taxonomy" id="159450"/>
    <lineage>
        <taxon>Bacteria</taxon>
        <taxon>Pseudomonadati</taxon>
        <taxon>Pseudomonadota</taxon>
        <taxon>Betaproteobacteria</taxon>
        <taxon>Burkholderiales</taxon>
        <taxon>Burkholderiaceae</taxon>
        <taxon>Paraburkholderia</taxon>
    </lineage>
</organism>
<comment type="caution">
    <text evidence="3">The sequence shown here is derived from an EMBL/GenBank/DDBJ whole genome shotgun (WGS) entry which is preliminary data.</text>
</comment>
<proteinExistence type="predicted"/>
<sequence>MGNPRARYTLEFKIEAVRMVRNGQSQAATAKILGISTQTLNAWIKADDAGKLNGAGKQVSAEQMEIARLRAELARVKMERDILGKSDGVLREGVGVKYAWIERHSRQWPVSVACQALGVSPSGYHRRKAVDVDPERPRQRISNDALLVHIRAVYAESKGEYGWPRVWKKLLAQGIRVSKDRVQRLMKLHGVKARTKRRFKATTDSRHNLPVAPNLLQREFSPARPDLVWTTDITYLWTDEGWLYLTVILDLFSRQVVGWSLKPHMRTELVSDALRMAWFRRRPEVGLILHSDRGSQYCSDEFQTLLKGYGMRCSMSRKANCWDNSPTESLWGSLKQARIHGRRFATRREAMDEVIDWLSFYNHGRLHSTLNYVSPMQFERSWYAAQRQQAA</sequence>
<dbReference type="PROSITE" id="PS50994">
    <property type="entry name" value="INTEGRASE"/>
    <property type="match status" value="1"/>
</dbReference>
<feature type="domain" description="Integrase catalytic" evidence="1">
    <location>
        <begin position="221"/>
        <end position="383"/>
    </location>
</feature>
<dbReference type="Gene3D" id="1.10.10.60">
    <property type="entry name" value="Homeodomain-like"/>
    <property type="match status" value="1"/>
</dbReference>
<reference evidence="3" key="2">
    <citation type="submission" date="2020-04" db="EMBL/GenBank/DDBJ databases">
        <authorList>
            <person name="Alexandrino P."/>
            <person name="Mendonca T."/>
            <person name="Guaman L."/>
            <person name="Cherix J."/>
            <person name="Lozano-Sakalauskas G."/>
            <person name="Fujita A."/>
            <person name="Filho E.R."/>
            <person name="Long P."/>
            <person name="Padilla G."/>
            <person name="Taciro M.K."/>
            <person name="Gomez J.G."/>
            <person name="Silva L.F."/>
            <person name="Torres M."/>
        </authorList>
    </citation>
    <scope>NUCLEOTIDE SEQUENCE</scope>
    <source>
        <strain evidence="3">LMG 19450</strain>
    </source>
</reference>
<dbReference type="InterPro" id="IPR009057">
    <property type="entry name" value="Homeodomain-like_sf"/>
</dbReference>
<dbReference type="InterPro" id="IPR025948">
    <property type="entry name" value="HTH-like_dom"/>
</dbReference>
<dbReference type="GO" id="GO:0004803">
    <property type="term" value="F:transposase activity"/>
    <property type="evidence" value="ECO:0007669"/>
    <property type="project" value="InterPro"/>
</dbReference>
<dbReference type="Gene3D" id="3.30.420.10">
    <property type="entry name" value="Ribonuclease H-like superfamily/Ribonuclease H"/>
    <property type="match status" value="1"/>
</dbReference>
<dbReference type="Pfam" id="PF01527">
    <property type="entry name" value="HTH_Tnp_1"/>
    <property type="match status" value="1"/>
</dbReference>
<dbReference type="PANTHER" id="PTHR46889:SF4">
    <property type="entry name" value="TRANSPOSASE INSO FOR INSERTION SEQUENCE ELEMENT IS911B-RELATED"/>
    <property type="match status" value="1"/>
</dbReference>
<evidence type="ECO:0000313" key="4">
    <source>
        <dbReference type="Proteomes" id="UP000030460"/>
    </source>
</evidence>
<dbReference type="RefSeq" id="WP_152617377.1">
    <property type="nucleotide sequence ID" value="NZ_CADFGF010000034.1"/>
</dbReference>
<dbReference type="AlphaFoldDB" id="A0A8T6ZQJ6"/>
<dbReference type="InterPro" id="IPR001584">
    <property type="entry name" value="Integrase_cat-core"/>
</dbReference>
<name>A0A8T6ZQJ6_9BURK</name>
<dbReference type="Pfam" id="PF00665">
    <property type="entry name" value="rve"/>
    <property type="match status" value="1"/>
</dbReference>
<dbReference type="NCBIfam" id="NF033516">
    <property type="entry name" value="transpos_IS3"/>
    <property type="match status" value="1"/>
</dbReference>
<dbReference type="Pfam" id="PF13276">
    <property type="entry name" value="HTH_21"/>
    <property type="match status" value="1"/>
</dbReference>
<dbReference type="GO" id="GO:0015074">
    <property type="term" value="P:DNA integration"/>
    <property type="evidence" value="ECO:0007669"/>
    <property type="project" value="InterPro"/>
</dbReference>
<dbReference type="InterPro" id="IPR048020">
    <property type="entry name" value="Transpos_IS3"/>
</dbReference>
<accession>A0A8T6ZQJ6</accession>
<dbReference type="InterPro" id="IPR012337">
    <property type="entry name" value="RNaseH-like_sf"/>
</dbReference>